<dbReference type="InterPro" id="IPR036237">
    <property type="entry name" value="Xyl_isomerase-like_sf"/>
</dbReference>
<dbReference type="EMBL" id="JACRSZ010000005">
    <property type="protein sequence ID" value="MBC8572752.1"/>
    <property type="molecule type" value="Genomic_DNA"/>
</dbReference>
<gene>
    <name evidence="2" type="ORF">H8716_06585</name>
</gene>
<evidence type="ECO:0000313" key="3">
    <source>
        <dbReference type="Proteomes" id="UP000657421"/>
    </source>
</evidence>
<dbReference type="PANTHER" id="PTHR12110:SF53">
    <property type="entry name" value="BLR5974 PROTEIN"/>
    <property type="match status" value="1"/>
</dbReference>
<dbReference type="InterPro" id="IPR050312">
    <property type="entry name" value="IolE/XylAMocC-like"/>
</dbReference>
<dbReference type="SUPFAM" id="SSF51658">
    <property type="entry name" value="Xylose isomerase-like"/>
    <property type="match status" value="1"/>
</dbReference>
<dbReference type="Pfam" id="PF01261">
    <property type="entry name" value="AP_endonuc_2"/>
    <property type="match status" value="1"/>
</dbReference>
<dbReference type="PANTHER" id="PTHR12110">
    <property type="entry name" value="HYDROXYPYRUVATE ISOMERASE"/>
    <property type="match status" value="1"/>
</dbReference>
<protein>
    <submittedName>
        <fullName evidence="2">Sugar phosphate isomerase/epimerase</fullName>
    </submittedName>
</protein>
<dbReference type="GO" id="GO:0016853">
    <property type="term" value="F:isomerase activity"/>
    <property type="evidence" value="ECO:0007669"/>
    <property type="project" value="UniProtKB-KW"/>
</dbReference>
<accession>A0ABR7N8M8</accession>
<dbReference type="RefSeq" id="WP_249307781.1">
    <property type="nucleotide sequence ID" value="NZ_JACRSZ010000005.1"/>
</dbReference>
<evidence type="ECO:0000313" key="2">
    <source>
        <dbReference type="EMBL" id="MBC8572752.1"/>
    </source>
</evidence>
<keyword evidence="3" id="KW-1185">Reference proteome</keyword>
<reference evidence="2 3" key="1">
    <citation type="submission" date="2020-08" db="EMBL/GenBank/DDBJ databases">
        <title>Genome public.</title>
        <authorList>
            <person name="Liu C."/>
            <person name="Sun Q."/>
        </authorList>
    </citation>
    <scope>NUCLEOTIDE SEQUENCE [LARGE SCALE GENOMIC DNA]</scope>
    <source>
        <strain evidence="2 3">NSJ-46</strain>
    </source>
</reference>
<sequence>MMKLKEIFCPSLLVSESFYPLLTKEEELYDTVRKILLENYYSRIETGSLKNTEIRKKFIDLVKELNIGFTQWITNDINEKKLNPSTTDDKIRKKTILEINNLIDIAAESGADRVAMISGPDPGEQYRKEAMKGIEEVLFAISEKIAEYPGMILLLEPLDRDAHKNNLIGPSTEAADLMKKVNGHYKNCYLSWDSAHVALNKEDLRESLKICAPYIGHLHLANAILDPKKEGYGDWHMAMGEPGFLDVAKGQEILKDAAQVIAKPQGIGVAVESRCQIGQDPLKNEKVCRGFLAEILEGECDEG</sequence>
<proteinExistence type="predicted"/>
<evidence type="ECO:0000259" key="1">
    <source>
        <dbReference type="Pfam" id="PF01261"/>
    </source>
</evidence>
<dbReference type="Gene3D" id="3.20.20.150">
    <property type="entry name" value="Divalent-metal-dependent TIM barrel enzymes"/>
    <property type="match status" value="1"/>
</dbReference>
<feature type="domain" description="Xylose isomerase-like TIM barrel" evidence="1">
    <location>
        <begin position="56"/>
        <end position="254"/>
    </location>
</feature>
<organism evidence="2 3">
    <name type="scientific">Jingyaoa shaoxingensis</name>
    <dbReference type="NCBI Taxonomy" id="2763671"/>
    <lineage>
        <taxon>Bacteria</taxon>
        <taxon>Bacillati</taxon>
        <taxon>Bacillota</taxon>
        <taxon>Clostridia</taxon>
        <taxon>Lachnospirales</taxon>
        <taxon>Lachnospiraceae</taxon>
        <taxon>Jingyaoa</taxon>
    </lineage>
</organism>
<dbReference type="Proteomes" id="UP000657421">
    <property type="component" value="Unassembled WGS sequence"/>
</dbReference>
<dbReference type="InterPro" id="IPR013022">
    <property type="entry name" value="Xyl_isomerase-like_TIM-brl"/>
</dbReference>
<comment type="caution">
    <text evidence="2">The sequence shown here is derived from an EMBL/GenBank/DDBJ whole genome shotgun (WGS) entry which is preliminary data.</text>
</comment>
<keyword evidence="2" id="KW-0413">Isomerase</keyword>
<name>A0ABR7N8M8_9FIRM</name>